<accession>A0A090DYW2</accession>
<evidence type="ECO:0000313" key="1">
    <source>
        <dbReference type="EMBL" id="CDR33889.1"/>
    </source>
</evidence>
<reference evidence="1" key="1">
    <citation type="submission" date="2013-12" db="EMBL/GenBank/DDBJ databases">
        <authorList>
            <person name="Linke B."/>
        </authorList>
    </citation>
    <scope>NUCLEOTIDE SEQUENCE [LARGE SCALE GENOMIC DNA]</scope>
    <source>
        <strain evidence="1">CRIB-18</strain>
    </source>
</reference>
<dbReference type="AlphaFoldDB" id="A0A090DYW2"/>
<reference evidence="1" key="2">
    <citation type="submission" date="2014-09" db="EMBL/GenBank/DDBJ databases">
        <title>Criblamydia sequanensis harbors a mega-plasmid encoding arsenite resistance.</title>
        <authorList>
            <person name="Bertelli C."/>
            <person name="Goesmann A."/>
            <person name="Greub G."/>
        </authorList>
    </citation>
    <scope>NUCLEOTIDE SEQUENCE [LARGE SCALE GENOMIC DNA]</scope>
    <source>
        <strain evidence="1">CRIB-18</strain>
    </source>
</reference>
<dbReference type="PANTHER" id="PTHR34387:SF2">
    <property type="entry name" value="SLR1258 PROTEIN"/>
    <property type="match status" value="1"/>
</dbReference>
<dbReference type="Proteomes" id="UP000031552">
    <property type="component" value="Unassembled WGS sequence"/>
</dbReference>
<dbReference type="Gene3D" id="3.30.110.170">
    <property type="entry name" value="Protein of unknown function (DUF541), domain 1"/>
    <property type="match status" value="1"/>
</dbReference>
<dbReference type="PANTHER" id="PTHR34387">
    <property type="entry name" value="SLR1258 PROTEIN"/>
    <property type="match status" value="1"/>
</dbReference>
<proteinExistence type="predicted"/>
<name>A0A090DYW2_9BACT</name>
<sequence length="240" mass="26180">MQRFYNLMFMIFLLYLGSGVAKEEPFIPTLTVQGTATVKKAPDLLILNFSVITEAENAITALQDNNSKMSKLIDSLKNFGLKEDEIETGTFSITPVYTRPSPKFEGSFIPKIGSYQVSNTLAIRTNQIDSAGTLIDIAAKAGVNSIDSMRFDIKDSQTLKREAITEAAQNAITDALTLAKASNIKIKRMLTISLDNTGPEFPMAKARFTYAAVPESSGTPIIAGQVEAEAKVHVSFEIED</sequence>
<comment type="caution">
    <text evidence="1">The sequence shown here is derived from an EMBL/GenBank/DDBJ whole genome shotgun (WGS) entry which is preliminary data.</text>
</comment>
<dbReference type="eggNOG" id="COG2968">
    <property type="taxonomic scope" value="Bacteria"/>
</dbReference>
<dbReference type="EMBL" id="CCEJ010000004">
    <property type="protein sequence ID" value="CDR33889.1"/>
    <property type="molecule type" value="Genomic_DNA"/>
</dbReference>
<dbReference type="OrthoDB" id="21489at2"/>
<evidence type="ECO:0000313" key="2">
    <source>
        <dbReference type="Proteomes" id="UP000031552"/>
    </source>
</evidence>
<dbReference type="InterPro" id="IPR052022">
    <property type="entry name" value="26kDa_periplasmic_antigen"/>
</dbReference>
<protein>
    <submittedName>
        <fullName evidence="1">Secreted protein</fullName>
    </submittedName>
</protein>
<gene>
    <name evidence="1" type="ORF">CSEC_1063</name>
</gene>
<dbReference type="STRING" id="1437425.CSEC_1063"/>
<dbReference type="InterPro" id="IPR007497">
    <property type="entry name" value="SIMPL/DUF541"/>
</dbReference>
<dbReference type="RefSeq" id="WP_041017418.1">
    <property type="nucleotide sequence ID" value="NZ_CCEJ010000004.1"/>
</dbReference>
<dbReference type="Gene3D" id="3.30.70.2970">
    <property type="entry name" value="Protein of unknown function (DUF541), domain 2"/>
    <property type="match status" value="1"/>
</dbReference>
<dbReference type="Pfam" id="PF04402">
    <property type="entry name" value="SIMPL"/>
    <property type="match status" value="1"/>
</dbReference>
<organism evidence="1 2">
    <name type="scientific">Candidatus Criblamydia sequanensis CRIB-18</name>
    <dbReference type="NCBI Taxonomy" id="1437425"/>
    <lineage>
        <taxon>Bacteria</taxon>
        <taxon>Pseudomonadati</taxon>
        <taxon>Chlamydiota</taxon>
        <taxon>Chlamydiia</taxon>
        <taxon>Parachlamydiales</taxon>
        <taxon>Candidatus Criblamydiaceae</taxon>
        <taxon>Candidatus Criblamydia</taxon>
    </lineage>
</organism>
<dbReference type="GO" id="GO:0006974">
    <property type="term" value="P:DNA damage response"/>
    <property type="evidence" value="ECO:0007669"/>
    <property type="project" value="TreeGrafter"/>
</dbReference>
<keyword evidence="2" id="KW-1185">Reference proteome</keyword>